<dbReference type="GO" id="GO:0051537">
    <property type="term" value="F:2 iron, 2 sulfur cluster binding"/>
    <property type="evidence" value="ECO:0007669"/>
    <property type="project" value="UniProtKB-KW"/>
</dbReference>
<dbReference type="InterPro" id="IPR036249">
    <property type="entry name" value="Thioredoxin-like_sf"/>
</dbReference>
<dbReference type="AlphaFoldDB" id="A0A645GIB0"/>
<keyword evidence="4" id="KW-0408">Iron</keyword>
<dbReference type="GO" id="GO:0046872">
    <property type="term" value="F:metal ion binding"/>
    <property type="evidence" value="ECO:0007669"/>
    <property type="project" value="UniProtKB-KW"/>
</dbReference>
<evidence type="ECO:0000256" key="5">
    <source>
        <dbReference type="ARBA" id="ARBA00023014"/>
    </source>
</evidence>
<proteinExistence type="inferred from homology"/>
<dbReference type="Gene3D" id="3.40.30.10">
    <property type="entry name" value="Glutaredoxin"/>
    <property type="match status" value="1"/>
</dbReference>
<dbReference type="Pfam" id="PF01257">
    <property type="entry name" value="2Fe-2S_thioredx"/>
    <property type="match status" value="1"/>
</dbReference>
<dbReference type="PANTHER" id="PTHR43342">
    <property type="entry name" value="NADH-QUINONE OXIDOREDUCTASE, E SUBUNIT"/>
    <property type="match status" value="1"/>
</dbReference>
<comment type="cofactor">
    <cofactor evidence="6">
        <name>[2Fe-2S] cluster</name>
        <dbReference type="ChEBI" id="CHEBI:190135"/>
    </cofactor>
</comment>
<dbReference type="InterPro" id="IPR042128">
    <property type="entry name" value="NuoE_dom"/>
</dbReference>
<evidence type="ECO:0000256" key="4">
    <source>
        <dbReference type="ARBA" id="ARBA00023004"/>
    </source>
</evidence>
<evidence type="ECO:0000313" key="7">
    <source>
        <dbReference type="EMBL" id="MPN25936.1"/>
    </source>
</evidence>
<dbReference type="SUPFAM" id="SSF52833">
    <property type="entry name" value="Thioredoxin-like"/>
    <property type="match status" value="1"/>
</dbReference>
<dbReference type="PROSITE" id="PS01099">
    <property type="entry name" value="COMPLEX1_24K"/>
    <property type="match status" value="1"/>
</dbReference>
<protein>
    <submittedName>
        <fullName evidence="7">NADP-reducing hydrogenase subunit HndA</fullName>
        <ecNumber evidence="7">1.12.1.3</ecNumber>
    </submittedName>
</protein>
<dbReference type="InterPro" id="IPR002023">
    <property type="entry name" value="NuoE-like"/>
</dbReference>
<evidence type="ECO:0000256" key="1">
    <source>
        <dbReference type="ARBA" id="ARBA00010643"/>
    </source>
</evidence>
<keyword evidence="5" id="KW-0411">Iron-sulfur</keyword>
<comment type="caution">
    <text evidence="7">The sequence shown here is derived from an EMBL/GenBank/DDBJ whole genome shotgun (WGS) entry which is preliminary data.</text>
</comment>
<evidence type="ECO:0000256" key="6">
    <source>
        <dbReference type="ARBA" id="ARBA00034078"/>
    </source>
</evidence>
<reference evidence="7" key="1">
    <citation type="submission" date="2019-08" db="EMBL/GenBank/DDBJ databases">
        <authorList>
            <person name="Kucharzyk K."/>
            <person name="Murdoch R.W."/>
            <person name="Higgins S."/>
            <person name="Loffler F."/>
        </authorList>
    </citation>
    <scope>NUCLEOTIDE SEQUENCE</scope>
</reference>
<keyword evidence="2" id="KW-0001">2Fe-2S</keyword>
<dbReference type="EMBL" id="VSSQ01075301">
    <property type="protein sequence ID" value="MPN25936.1"/>
    <property type="molecule type" value="Genomic_DNA"/>
</dbReference>
<dbReference type="GO" id="GO:0050583">
    <property type="term" value="F:hydrogen dehydrogenase (NADP+) activity"/>
    <property type="evidence" value="ECO:0007669"/>
    <property type="project" value="UniProtKB-EC"/>
</dbReference>
<evidence type="ECO:0000256" key="3">
    <source>
        <dbReference type="ARBA" id="ARBA00022723"/>
    </source>
</evidence>
<name>A0A645GIB0_9ZZZZ</name>
<dbReference type="CDD" id="cd03064">
    <property type="entry name" value="TRX_Fd_NuoE"/>
    <property type="match status" value="1"/>
</dbReference>
<dbReference type="InterPro" id="IPR028431">
    <property type="entry name" value="NADP_DH_HndA-like"/>
</dbReference>
<organism evidence="7">
    <name type="scientific">bioreactor metagenome</name>
    <dbReference type="NCBI Taxonomy" id="1076179"/>
    <lineage>
        <taxon>unclassified sequences</taxon>
        <taxon>metagenomes</taxon>
        <taxon>ecological metagenomes</taxon>
    </lineage>
</organism>
<dbReference type="InterPro" id="IPR041921">
    <property type="entry name" value="NuoE_N"/>
</dbReference>
<dbReference type="PANTHER" id="PTHR43342:SF2">
    <property type="entry name" value="POTENTIAL NAD-REDUCING HYDROGENASE SUBUNIT"/>
    <property type="match status" value="1"/>
</dbReference>
<accession>A0A645GIB0</accession>
<evidence type="ECO:0000256" key="2">
    <source>
        <dbReference type="ARBA" id="ARBA00022714"/>
    </source>
</evidence>
<sequence length="121" mass="13417">MQKLIAKKLGLHASEVYGVVSFYNYFTMKPKGLYPINLCLGTACYVRGSGPLYEELKKLLGVEEGEVTSDGIFSLHAVRCLGACGLAPVLMIGEKVHGRLKKEDLPRILEEYRQLAKTQNV</sequence>
<keyword evidence="3" id="KW-0479">Metal-binding</keyword>
<dbReference type="EC" id="1.12.1.3" evidence="7"/>
<gene>
    <name evidence="7" type="primary">hndA_53</name>
    <name evidence="7" type="ORF">SDC9_173357</name>
</gene>
<keyword evidence="7" id="KW-0560">Oxidoreductase</keyword>
<dbReference type="Gene3D" id="1.10.10.1590">
    <property type="entry name" value="NADH-quinone oxidoreductase subunit E"/>
    <property type="match status" value="1"/>
</dbReference>
<dbReference type="PIRSF" id="PIRSF000216">
    <property type="entry name" value="NADH_DH_24kDa"/>
    <property type="match status" value="1"/>
</dbReference>
<comment type="similarity">
    <text evidence="1">Belongs to the complex I 24 kDa subunit family.</text>
</comment>